<proteinExistence type="predicted"/>
<dbReference type="AlphaFoldDB" id="A0AAW1MZG1"/>
<gene>
    <name evidence="3" type="ORF">QE152_g4955</name>
</gene>
<dbReference type="GO" id="GO:0003677">
    <property type="term" value="F:DNA binding"/>
    <property type="evidence" value="ECO:0007669"/>
    <property type="project" value="UniProtKB-KW"/>
</dbReference>
<keyword evidence="4" id="KW-1185">Reference proteome</keyword>
<keyword evidence="3" id="KW-0238">DNA-binding</keyword>
<dbReference type="Proteomes" id="UP001458880">
    <property type="component" value="Unassembled WGS sequence"/>
</dbReference>
<dbReference type="InterPro" id="IPR007889">
    <property type="entry name" value="HTH_Psq"/>
</dbReference>
<evidence type="ECO:0000313" key="3">
    <source>
        <dbReference type="EMBL" id="KAK9751492.1"/>
    </source>
</evidence>
<dbReference type="GO" id="GO:0005634">
    <property type="term" value="C:nucleus"/>
    <property type="evidence" value="ECO:0007669"/>
    <property type="project" value="UniProtKB-SubCell"/>
</dbReference>
<comment type="caution">
    <text evidence="3">The sequence shown here is derived from an EMBL/GenBank/DDBJ whole genome shotgun (WGS) entry which is preliminary data.</text>
</comment>
<dbReference type="EMBL" id="JASPKY010000027">
    <property type="protein sequence ID" value="KAK9751492.1"/>
    <property type="molecule type" value="Genomic_DNA"/>
</dbReference>
<feature type="domain" description="HTH psq-type" evidence="2">
    <location>
        <begin position="20"/>
        <end position="56"/>
    </location>
</feature>
<evidence type="ECO:0000313" key="4">
    <source>
        <dbReference type="Proteomes" id="UP001458880"/>
    </source>
</evidence>
<evidence type="ECO:0000259" key="2">
    <source>
        <dbReference type="Pfam" id="PF05225"/>
    </source>
</evidence>
<protein>
    <submittedName>
        <fullName evidence="3">CENP-B N-terminal DNA-binding domain</fullName>
    </submittedName>
</protein>
<accession>A0AAW1MZG1</accession>
<evidence type="ECO:0000256" key="1">
    <source>
        <dbReference type="ARBA" id="ARBA00004123"/>
    </source>
</evidence>
<name>A0AAW1MZG1_POPJA</name>
<organism evidence="3 4">
    <name type="scientific">Popillia japonica</name>
    <name type="common">Japanese beetle</name>
    <dbReference type="NCBI Taxonomy" id="7064"/>
    <lineage>
        <taxon>Eukaryota</taxon>
        <taxon>Metazoa</taxon>
        <taxon>Ecdysozoa</taxon>
        <taxon>Arthropoda</taxon>
        <taxon>Hexapoda</taxon>
        <taxon>Insecta</taxon>
        <taxon>Pterygota</taxon>
        <taxon>Neoptera</taxon>
        <taxon>Endopterygota</taxon>
        <taxon>Coleoptera</taxon>
        <taxon>Polyphaga</taxon>
        <taxon>Scarabaeiformia</taxon>
        <taxon>Scarabaeidae</taxon>
        <taxon>Rutelinae</taxon>
        <taxon>Popillia</taxon>
    </lineage>
</organism>
<dbReference type="Pfam" id="PF05225">
    <property type="entry name" value="HTH_psq"/>
    <property type="match status" value="1"/>
</dbReference>
<dbReference type="InterPro" id="IPR009057">
    <property type="entry name" value="Homeodomain-like_sf"/>
</dbReference>
<sequence>MSNKYIRPRNARKYAAFQQENLEKGIADVADGKLSIRVAAEIYFVSKSTIHRKYYGENSRRYGGQTVFSVTLANVPPDNIINFDETNMTDDPGQQTVIVTKRGKAFSKNY</sequence>
<dbReference type="SUPFAM" id="SSF46689">
    <property type="entry name" value="Homeodomain-like"/>
    <property type="match status" value="1"/>
</dbReference>
<comment type="subcellular location">
    <subcellularLocation>
        <location evidence="1">Nucleus</location>
    </subcellularLocation>
</comment>
<dbReference type="Gene3D" id="1.10.10.60">
    <property type="entry name" value="Homeodomain-like"/>
    <property type="match status" value="1"/>
</dbReference>
<reference evidence="3 4" key="1">
    <citation type="journal article" date="2024" name="BMC Genomics">
        <title>De novo assembly and annotation of Popillia japonica's genome with initial clues to its potential as an invasive pest.</title>
        <authorList>
            <person name="Cucini C."/>
            <person name="Boschi S."/>
            <person name="Funari R."/>
            <person name="Cardaioli E."/>
            <person name="Iannotti N."/>
            <person name="Marturano G."/>
            <person name="Paoli F."/>
            <person name="Bruttini M."/>
            <person name="Carapelli A."/>
            <person name="Frati F."/>
            <person name="Nardi F."/>
        </authorList>
    </citation>
    <scope>NUCLEOTIDE SEQUENCE [LARGE SCALE GENOMIC DNA]</scope>
    <source>
        <strain evidence="3">DMR45628</strain>
    </source>
</reference>